<dbReference type="GO" id="GO:0016787">
    <property type="term" value="F:hydrolase activity"/>
    <property type="evidence" value="ECO:0007669"/>
    <property type="project" value="UniProtKB-KW"/>
</dbReference>
<dbReference type="AlphaFoldDB" id="A0A7D4TQ88"/>
<protein>
    <submittedName>
        <fullName evidence="3">MBL fold metallo-hydrolase</fullName>
    </submittedName>
</protein>
<evidence type="ECO:0000256" key="1">
    <source>
        <dbReference type="ARBA" id="ARBA00022801"/>
    </source>
</evidence>
<reference evidence="3 4" key="1">
    <citation type="submission" date="2020-05" db="EMBL/GenBank/DDBJ databases">
        <title>Strain PA2F3 complete genome.</title>
        <authorList>
            <person name="Kim Y.-S."/>
            <person name="Kim S.-J."/>
            <person name="Jung H.-k."/>
            <person name="Kim S.-E."/>
            <person name="Kim K.-H."/>
        </authorList>
    </citation>
    <scope>NUCLEOTIDE SEQUENCE [LARGE SCALE GENOMIC DNA]</scope>
    <source>
        <strain evidence="3 4">PA2F3</strain>
    </source>
</reference>
<dbReference type="PANTHER" id="PTHR43546">
    <property type="entry name" value="UPF0173 METAL-DEPENDENT HYDROLASE MJ1163-RELATED"/>
    <property type="match status" value="1"/>
</dbReference>
<organism evidence="3 4">
    <name type="scientific">Microbacterium hominis</name>
    <dbReference type="NCBI Taxonomy" id="162426"/>
    <lineage>
        <taxon>Bacteria</taxon>
        <taxon>Bacillati</taxon>
        <taxon>Actinomycetota</taxon>
        <taxon>Actinomycetes</taxon>
        <taxon>Micrococcales</taxon>
        <taxon>Microbacteriaceae</taxon>
        <taxon>Microbacterium</taxon>
    </lineage>
</organism>
<feature type="domain" description="Metallo-beta-lactamase" evidence="2">
    <location>
        <begin position="19"/>
        <end position="220"/>
    </location>
</feature>
<dbReference type="PANTHER" id="PTHR43546:SF9">
    <property type="entry name" value="L-ASCORBATE-6-PHOSPHATE LACTONASE ULAG-RELATED"/>
    <property type="match status" value="1"/>
</dbReference>
<evidence type="ECO:0000259" key="2">
    <source>
        <dbReference type="Pfam" id="PF12706"/>
    </source>
</evidence>
<dbReference type="Proteomes" id="UP000502498">
    <property type="component" value="Chromosome"/>
</dbReference>
<dbReference type="Pfam" id="PF12706">
    <property type="entry name" value="Lactamase_B_2"/>
    <property type="match status" value="1"/>
</dbReference>
<dbReference type="InterPro" id="IPR036866">
    <property type="entry name" value="RibonucZ/Hydroxyglut_hydro"/>
</dbReference>
<keyword evidence="1 3" id="KW-0378">Hydrolase</keyword>
<evidence type="ECO:0000313" key="4">
    <source>
        <dbReference type="Proteomes" id="UP000502498"/>
    </source>
</evidence>
<accession>A0A7D4TQ88</accession>
<gene>
    <name evidence="3" type="ORF">HQM25_05925</name>
</gene>
<dbReference type="InterPro" id="IPR050114">
    <property type="entry name" value="UPF0173_UPF0282_UlaG_hydrolase"/>
</dbReference>
<dbReference type="InterPro" id="IPR001279">
    <property type="entry name" value="Metallo-B-lactamas"/>
</dbReference>
<dbReference type="RefSeq" id="WP_172989405.1">
    <property type="nucleotide sequence ID" value="NZ_CP054038.1"/>
</dbReference>
<dbReference type="Gene3D" id="3.60.15.10">
    <property type="entry name" value="Ribonuclease Z/Hydroxyacylglutathione hydrolase-like"/>
    <property type="match status" value="1"/>
</dbReference>
<sequence length="275" mass="30033">MKVTRIGGPTILVELHQWRILIDPTFDPPGRRYPFALGTSSVKTRGPAITAAELGPVDVILVSHDHHADNLDDTGRALLPTATHVVTTRAGARRLGLPNVHGLTAGHTLVLEAEGKEPLRVTATPGRHGPPFSRLIVGDVIGFLLRRNHQLRDDIWITGDTVLTRQLTHAARRLNVDVAIVNAGGVRFGITGPIDYTMTGADAVKLVGLLQPTVAIPAHYDGWSHFRDGETGMRAAIRDAPTHIRERFRWLPDGRPVDLTDQLNTAHHPPERTTP</sequence>
<name>A0A7D4TQ88_9MICO</name>
<proteinExistence type="predicted"/>
<dbReference type="EMBL" id="CP054038">
    <property type="protein sequence ID" value="QKJ18964.1"/>
    <property type="molecule type" value="Genomic_DNA"/>
</dbReference>
<dbReference type="SUPFAM" id="SSF56281">
    <property type="entry name" value="Metallo-hydrolase/oxidoreductase"/>
    <property type="match status" value="1"/>
</dbReference>
<evidence type="ECO:0000313" key="3">
    <source>
        <dbReference type="EMBL" id="QKJ18964.1"/>
    </source>
</evidence>